<keyword evidence="2" id="KW-1185">Reference proteome</keyword>
<dbReference type="Gene3D" id="2.160.10.10">
    <property type="entry name" value="Hexapeptide repeat proteins"/>
    <property type="match status" value="1"/>
</dbReference>
<dbReference type="InterPro" id="IPR001451">
    <property type="entry name" value="Hexapep"/>
</dbReference>
<dbReference type="Proteomes" id="UP001597295">
    <property type="component" value="Unassembled WGS sequence"/>
</dbReference>
<dbReference type="SUPFAM" id="SSF51161">
    <property type="entry name" value="Trimeric LpxA-like enzymes"/>
    <property type="match status" value="1"/>
</dbReference>
<organism evidence="1 2">
    <name type="scientific">Lacibacterium aquatile</name>
    <dbReference type="NCBI Taxonomy" id="1168082"/>
    <lineage>
        <taxon>Bacteria</taxon>
        <taxon>Pseudomonadati</taxon>
        <taxon>Pseudomonadota</taxon>
        <taxon>Alphaproteobacteria</taxon>
        <taxon>Rhodospirillales</taxon>
        <taxon>Rhodospirillaceae</taxon>
    </lineage>
</organism>
<dbReference type="EMBL" id="JBHUIP010000009">
    <property type="protein sequence ID" value="MFD2263218.1"/>
    <property type="molecule type" value="Genomic_DNA"/>
</dbReference>
<name>A0ABW5DPW7_9PROT</name>
<dbReference type="PANTHER" id="PTHR13061">
    <property type="entry name" value="DYNACTIN SUBUNIT P25"/>
    <property type="match status" value="1"/>
</dbReference>
<evidence type="ECO:0000313" key="2">
    <source>
        <dbReference type="Proteomes" id="UP001597295"/>
    </source>
</evidence>
<sequence length="201" mass="20513">MLLDHGGKRPVIDSTARIAPTAVICGDVTIGPGTSIGFGAVITAESGSVSIGADCVVMENAVLRGVVGAPLRIGNGVMIGPHASLTGCTLEDAVFVATGCALFNGARIGQGSVVRINGIVHVGTVLPEKSVVPIGWVAVGDPVTLLPPDRHDEISALLKQQNFVGRVFGIDEVPPGQGFTQIAVPRYAAALVKHHGDDAEV</sequence>
<reference evidence="2" key="1">
    <citation type="journal article" date="2019" name="Int. J. Syst. Evol. Microbiol.">
        <title>The Global Catalogue of Microorganisms (GCM) 10K type strain sequencing project: providing services to taxonomists for standard genome sequencing and annotation.</title>
        <authorList>
            <consortium name="The Broad Institute Genomics Platform"/>
            <consortium name="The Broad Institute Genome Sequencing Center for Infectious Disease"/>
            <person name="Wu L."/>
            <person name="Ma J."/>
        </authorList>
    </citation>
    <scope>NUCLEOTIDE SEQUENCE [LARGE SCALE GENOMIC DNA]</scope>
    <source>
        <strain evidence="2">CGMCC 1.19062</strain>
    </source>
</reference>
<dbReference type="PANTHER" id="PTHR13061:SF29">
    <property type="entry name" value="GAMMA CARBONIC ANHYDRASE-LIKE 1, MITOCHONDRIAL-RELATED"/>
    <property type="match status" value="1"/>
</dbReference>
<dbReference type="InterPro" id="IPR011004">
    <property type="entry name" value="Trimer_LpxA-like_sf"/>
</dbReference>
<proteinExistence type="predicted"/>
<protein>
    <submittedName>
        <fullName evidence="1">Gamma carbonic anhydrase family protein</fullName>
    </submittedName>
</protein>
<comment type="caution">
    <text evidence="1">The sequence shown here is derived from an EMBL/GenBank/DDBJ whole genome shotgun (WGS) entry which is preliminary data.</text>
</comment>
<gene>
    <name evidence="1" type="ORF">ACFSM5_09995</name>
</gene>
<evidence type="ECO:0000313" key="1">
    <source>
        <dbReference type="EMBL" id="MFD2263218.1"/>
    </source>
</evidence>
<dbReference type="InterPro" id="IPR050484">
    <property type="entry name" value="Transf_Hexapept/Carb_Anhydrase"/>
</dbReference>
<dbReference type="RefSeq" id="WP_379876195.1">
    <property type="nucleotide sequence ID" value="NZ_JBHUIP010000009.1"/>
</dbReference>
<accession>A0ABW5DPW7</accession>
<dbReference type="Pfam" id="PF00132">
    <property type="entry name" value="Hexapep"/>
    <property type="match status" value="1"/>
</dbReference>